<sequence length="63" mass="6499">MSARTRSGSAYISSGSSSILGSSRSATRCRMEPAKESRHSREQNSPTAPPSSVSTASAAAPTR</sequence>
<reference evidence="2 3" key="1">
    <citation type="submission" date="2010-04" db="EMBL/GenBank/DDBJ databases">
        <title>Novel immune-modulators identified by a rapid, functional screen of the Parapox virus genome.</title>
        <authorList>
            <person name="McGuire M.J."/>
            <person name="Sykes K.F."/>
            <person name="Johnston S.A."/>
        </authorList>
    </citation>
    <scope>NUCLEOTIDE SEQUENCE [LARGE SCALE GENOMIC DNA]</scope>
    <source>
        <strain evidence="2">D1701</strain>
    </source>
</reference>
<dbReference type="Proteomes" id="UP000103309">
    <property type="component" value="Segment"/>
</dbReference>
<feature type="region of interest" description="Disordered" evidence="1">
    <location>
        <begin position="1"/>
        <end position="63"/>
    </location>
</feature>
<organismHost>
    <name type="scientific">Capra hircus</name>
    <name type="common">Goat</name>
    <dbReference type="NCBI Taxonomy" id="9925"/>
</organismHost>
<protein>
    <submittedName>
        <fullName evidence="2">PP221</fullName>
    </submittedName>
</protein>
<dbReference type="EMBL" id="HM133903">
    <property type="protein sequence ID" value="ADY76863.1"/>
    <property type="molecule type" value="Genomic_DNA"/>
</dbReference>
<accession>F1AX91</accession>
<organismHost>
    <name type="scientific">Ovis aries</name>
    <name type="common">Sheep</name>
    <dbReference type="NCBI Taxonomy" id="9940"/>
</organismHost>
<name>F1AX91_ORFV</name>
<evidence type="ECO:0000313" key="2">
    <source>
        <dbReference type="EMBL" id="ADY76863.1"/>
    </source>
</evidence>
<feature type="compositionally biased region" description="Low complexity" evidence="1">
    <location>
        <begin position="50"/>
        <end position="63"/>
    </location>
</feature>
<feature type="compositionally biased region" description="Basic and acidic residues" evidence="1">
    <location>
        <begin position="29"/>
        <end position="42"/>
    </location>
</feature>
<organismHost>
    <name type="scientific">Homo sapiens</name>
    <name type="common">Human</name>
    <dbReference type="NCBI Taxonomy" id="9606"/>
</organismHost>
<feature type="compositionally biased region" description="Low complexity" evidence="1">
    <location>
        <begin position="1"/>
        <end position="26"/>
    </location>
</feature>
<organism evidence="2 3">
    <name type="scientific">Orf virus</name>
    <name type="common">ORFV</name>
    <dbReference type="NCBI Taxonomy" id="10258"/>
    <lineage>
        <taxon>Viruses</taxon>
        <taxon>Varidnaviria</taxon>
        <taxon>Bamfordvirae</taxon>
        <taxon>Nucleocytoviricota</taxon>
        <taxon>Pokkesviricetes</taxon>
        <taxon>Chitovirales</taxon>
        <taxon>Poxviridae</taxon>
        <taxon>Chordopoxvirinae</taxon>
        <taxon>Parapoxvirus</taxon>
        <taxon>Parapoxvirus orf</taxon>
    </lineage>
</organism>
<proteinExistence type="predicted"/>
<evidence type="ECO:0000313" key="3">
    <source>
        <dbReference type="Proteomes" id="UP000103309"/>
    </source>
</evidence>
<evidence type="ECO:0000256" key="1">
    <source>
        <dbReference type="SAM" id="MobiDB-lite"/>
    </source>
</evidence>